<protein>
    <submittedName>
        <fullName evidence="3">Chemotaxis protein CheY</fullName>
    </submittedName>
</protein>
<evidence type="ECO:0000259" key="2">
    <source>
        <dbReference type="PROSITE" id="PS50110"/>
    </source>
</evidence>
<proteinExistence type="predicted"/>
<dbReference type="STRING" id="1432656.X802_00470"/>
<dbReference type="SUPFAM" id="SSF52172">
    <property type="entry name" value="CheY-like"/>
    <property type="match status" value="1"/>
</dbReference>
<organism evidence="3 4">
    <name type="scientific">Thermococcus guaymasensis DSM 11113</name>
    <dbReference type="NCBI Taxonomy" id="1432656"/>
    <lineage>
        <taxon>Archaea</taxon>
        <taxon>Methanobacteriati</taxon>
        <taxon>Methanobacteriota</taxon>
        <taxon>Thermococci</taxon>
        <taxon>Thermococcales</taxon>
        <taxon>Thermococcaceae</taxon>
        <taxon>Thermococcus</taxon>
    </lineage>
</organism>
<dbReference type="PANTHER" id="PTHR43228:SF1">
    <property type="entry name" value="TWO-COMPONENT RESPONSE REGULATOR ARR22"/>
    <property type="match status" value="1"/>
</dbReference>
<evidence type="ECO:0000313" key="3">
    <source>
        <dbReference type="EMBL" id="AJC70837.1"/>
    </source>
</evidence>
<accession>A0A0X1KHV1</accession>
<dbReference type="Gene3D" id="3.40.50.2300">
    <property type="match status" value="1"/>
</dbReference>
<keyword evidence="4" id="KW-1185">Reference proteome</keyword>
<evidence type="ECO:0000313" key="4">
    <source>
        <dbReference type="Proteomes" id="UP000062043"/>
    </source>
</evidence>
<gene>
    <name evidence="3" type="ORF">X802_00470</name>
</gene>
<dbReference type="Pfam" id="PF00072">
    <property type="entry name" value="Response_reg"/>
    <property type="match status" value="1"/>
</dbReference>
<feature type="modified residue" description="4-aspartylphosphate" evidence="1">
    <location>
        <position position="53"/>
    </location>
</feature>
<evidence type="ECO:0000256" key="1">
    <source>
        <dbReference type="PROSITE-ProRule" id="PRU00169"/>
    </source>
</evidence>
<dbReference type="GeneID" id="27134138"/>
<dbReference type="OrthoDB" id="2830at2157"/>
<dbReference type="AlphaFoldDB" id="A0A0X1KHV1"/>
<keyword evidence="1" id="KW-0597">Phosphoprotein</keyword>
<dbReference type="GO" id="GO:0000160">
    <property type="term" value="P:phosphorelay signal transduction system"/>
    <property type="evidence" value="ECO:0007669"/>
    <property type="project" value="InterPro"/>
</dbReference>
<dbReference type="InterPro" id="IPR011006">
    <property type="entry name" value="CheY-like_superfamily"/>
</dbReference>
<dbReference type="EMBL" id="CP007140">
    <property type="protein sequence ID" value="AJC70837.1"/>
    <property type="molecule type" value="Genomic_DNA"/>
</dbReference>
<dbReference type="PATRIC" id="fig|1432656.3.peg.91"/>
<dbReference type="PROSITE" id="PS50110">
    <property type="entry name" value="RESPONSE_REGULATORY"/>
    <property type="match status" value="1"/>
</dbReference>
<dbReference type="SMART" id="SM00448">
    <property type="entry name" value="REC"/>
    <property type="match status" value="1"/>
</dbReference>
<dbReference type="InterPro" id="IPR052048">
    <property type="entry name" value="ST_Response_Regulator"/>
</dbReference>
<name>A0A0X1KHV1_9EURY</name>
<dbReference type="KEGG" id="tgy:X802_00470"/>
<reference evidence="3 4" key="1">
    <citation type="submission" date="2014-01" db="EMBL/GenBank/DDBJ databases">
        <title>Genome sequencing of Thermococcus guaymasensis.</title>
        <authorList>
            <person name="Zhang X."/>
            <person name="Alvare G."/>
            <person name="Fristensky B."/>
            <person name="Chen L."/>
            <person name="Suen T."/>
            <person name="Chen Q."/>
            <person name="Ma K."/>
        </authorList>
    </citation>
    <scope>NUCLEOTIDE SEQUENCE [LARGE SCALE GENOMIC DNA]</scope>
    <source>
        <strain evidence="3 4">DSM 11113</strain>
    </source>
</reference>
<dbReference type="RefSeq" id="WP_062370037.1">
    <property type="nucleotide sequence ID" value="NZ_CP007140.1"/>
</dbReference>
<dbReference type="InterPro" id="IPR001789">
    <property type="entry name" value="Sig_transdc_resp-reg_receiver"/>
</dbReference>
<sequence>MARILIADDALFARLLLRKIFTDAGHEVVGEASTGREAVERYAELHPDLVTLDIIMPDMDGITALKKIREIDPNARIIMITSVDSYKKLVECIEAGASGYIVKPFEPADVIKEVERVLKSRDRAGRGSES</sequence>
<dbReference type="PANTHER" id="PTHR43228">
    <property type="entry name" value="TWO-COMPONENT RESPONSE REGULATOR"/>
    <property type="match status" value="1"/>
</dbReference>
<dbReference type="Proteomes" id="UP000062043">
    <property type="component" value="Chromosome"/>
</dbReference>
<dbReference type="CDD" id="cd17542">
    <property type="entry name" value="REC_CheY"/>
    <property type="match status" value="1"/>
</dbReference>
<feature type="domain" description="Response regulatory" evidence="2">
    <location>
        <begin position="3"/>
        <end position="118"/>
    </location>
</feature>